<dbReference type="Pfam" id="PF13548">
    <property type="entry name" value="DUF4126"/>
    <property type="match status" value="1"/>
</dbReference>
<dbReference type="OrthoDB" id="181455at2"/>
<feature type="domain" description="DUF4126" evidence="2">
    <location>
        <begin position="8"/>
        <end position="179"/>
    </location>
</feature>
<dbReference type="EMBL" id="QYUM01000002">
    <property type="protein sequence ID" value="RJF93506.1"/>
    <property type="molecule type" value="Genomic_DNA"/>
</dbReference>
<dbReference type="InterPro" id="IPR025196">
    <property type="entry name" value="DUF4126"/>
</dbReference>
<evidence type="ECO:0000313" key="3">
    <source>
        <dbReference type="EMBL" id="RJF93506.1"/>
    </source>
</evidence>
<reference evidence="3 4" key="1">
    <citation type="submission" date="2018-09" db="EMBL/GenBank/DDBJ databases">
        <authorList>
            <person name="Zhu H."/>
        </authorList>
    </citation>
    <scope>NUCLEOTIDE SEQUENCE [LARGE SCALE GENOMIC DNA]</scope>
    <source>
        <strain evidence="3 4">K2R01-6</strain>
    </source>
</reference>
<dbReference type="Proteomes" id="UP000286100">
    <property type="component" value="Unassembled WGS sequence"/>
</dbReference>
<evidence type="ECO:0000256" key="1">
    <source>
        <dbReference type="SAM" id="Phobius"/>
    </source>
</evidence>
<evidence type="ECO:0000259" key="2">
    <source>
        <dbReference type="Pfam" id="PF13548"/>
    </source>
</evidence>
<sequence>MGVVELLGVAASVSLLAGWRIYLCVFATGLAMRTGWVDLPQHLSSLDVLANPWVLGISGIGLIAEFFADKVLWLDSIWDGVHTLIRPVGGALLAMAIVDAQDPAWQVISFLLGGGAALLTHGAKAGTRAVVNTSPEPFSNVAVSTGEDVATTGLLYLALTNPIAAVVIAVVLAVGAVIAIIMLRRLLKRLCGDAEATS</sequence>
<feature type="transmembrane region" description="Helical" evidence="1">
    <location>
        <begin position="163"/>
        <end position="183"/>
    </location>
</feature>
<keyword evidence="1" id="KW-1133">Transmembrane helix</keyword>
<organism evidence="3 4">
    <name type="scientific">Sphingomonas cavernae</name>
    <dbReference type="NCBI Taxonomy" id="2320861"/>
    <lineage>
        <taxon>Bacteria</taxon>
        <taxon>Pseudomonadati</taxon>
        <taxon>Pseudomonadota</taxon>
        <taxon>Alphaproteobacteria</taxon>
        <taxon>Sphingomonadales</taxon>
        <taxon>Sphingomonadaceae</taxon>
        <taxon>Sphingomonas</taxon>
    </lineage>
</organism>
<accession>A0A418WQN0</accession>
<name>A0A418WQN0_9SPHN</name>
<feature type="transmembrane region" description="Helical" evidence="1">
    <location>
        <begin position="6"/>
        <end position="27"/>
    </location>
</feature>
<dbReference type="AlphaFoldDB" id="A0A418WQN0"/>
<keyword evidence="4" id="KW-1185">Reference proteome</keyword>
<keyword evidence="1" id="KW-0812">Transmembrane</keyword>
<feature type="transmembrane region" description="Helical" evidence="1">
    <location>
        <begin position="48"/>
        <end position="68"/>
    </location>
</feature>
<proteinExistence type="predicted"/>
<comment type="caution">
    <text evidence="3">The sequence shown here is derived from an EMBL/GenBank/DDBJ whole genome shotgun (WGS) entry which is preliminary data.</text>
</comment>
<keyword evidence="1" id="KW-0472">Membrane</keyword>
<dbReference type="RefSeq" id="WP_119759783.1">
    <property type="nucleotide sequence ID" value="NZ_QYUM01000002.1"/>
</dbReference>
<gene>
    <name evidence="3" type="ORF">D3876_04075</name>
</gene>
<protein>
    <submittedName>
        <fullName evidence="3">DUF4126 domain-containing protein</fullName>
    </submittedName>
</protein>
<evidence type="ECO:0000313" key="4">
    <source>
        <dbReference type="Proteomes" id="UP000286100"/>
    </source>
</evidence>